<dbReference type="Gene3D" id="3.40.50.1240">
    <property type="entry name" value="Phosphoglycerate mutase-like"/>
    <property type="match status" value="1"/>
</dbReference>
<dbReference type="InterPro" id="IPR013078">
    <property type="entry name" value="His_Pase_superF_clade-1"/>
</dbReference>
<dbReference type="NCBIfam" id="TIGR00249">
    <property type="entry name" value="sixA"/>
    <property type="match status" value="1"/>
</dbReference>
<dbReference type="GO" id="GO:0101006">
    <property type="term" value="F:protein histidine phosphatase activity"/>
    <property type="evidence" value="ECO:0007669"/>
    <property type="project" value="InterPro"/>
</dbReference>
<comment type="caution">
    <text evidence="2">The sequence shown here is derived from an EMBL/GenBank/DDBJ whole genome shotgun (WGS) entry which is preliminary data.</text>
</comment>
<dbReference type="STRING" id="505341.QV08_06725"/>
<dbReference type="Pfam" id="PF00300">
    <property type="entry name" value="His_Phos_1"/>
    <property type="match status" value="1"/>
</dbReference>
<dbReference type="OrthoDB" id="92610at2"/>
<gene>
    <name evidence="2" type="ORF">QS62_11310</name>
    <name evidence="3" type="ORF">QV09_11830</name>
</gene>
<dbReference type="PATRIC" id="fig|505341.3.peg.2259"/>
<organism evidence="2 5">
    <name type="scientific">Gallibacterium salpingitidis</name>
    <dbReference type="NCBI Taxonomy" id="505341"/>
    <lineage>
        <taxon>Bacteria</taxon>
        <taxon>Pseudomonadati</taxon>
        <taxon>Pseudomonadota</taxon>
        <taxon>Gammaproteobacteria</taxon>
        <taxon>Pasteurellales</taxon>
        <taxon>Pasteurellaceae</taxon>
        <taxon>Gallibacterium</taxon>
    </lineage>
</organism>
<dbReference type="EMBL" id="JTJL01000078">
    <property type="protein sequence ID" value="OBW90869.1"/>
    <property type="molecule type" value="Genomic_DNA"/>
</dbReference>
<evidence type="ECO:0000313" key="2">
    <source>
        <dbReference type="EMBL" id="OBW90869.1"/>
    </source>
</evidence>
<dbReference type="InterPro" id="IPR029033">
    <property type="entry name" value="His_PPase_superfam"/>
</dbReference>
<dbReference type="PANTHER" id="PTHR20935:SF1">
    <property type="entry name" value="SLL1549 PROTEIN"/>
    <property type="match status" value="1"/>
</dbReference>
<dbReference type="SMART" id="SM00855">
    <property type="entry name" value="PGAM"/>
    <property type="match status" value="1"/>
</dbReference>
<keyword evidence="1" id="KW-0378">Hydrolase</keyword>
<evidence type="ECO:0000313" key="5">
    <source>
        <dbReference type="Proteomes" id="UP000092649"/>
    </source>
</evidence>
<dbReference type="PANTHER" id="PTHR20935">
    <property type="entry name" value="PHOSPHOGLYCERATE MUTASE-RELATED"/>
    <property type="match status" value="1"/>
</dbReference>
<dbReference type="InterPro" id="IPR051021">
    <property type="entry name" value="Mito_Ser/Thr_phosphatase"/>
</dbReference>
<protein>
    <submittedName>
        <fullName evidence="2">Phosphohistidine phosphatase</fullName>
    </submittedName>
</protein>
<dbReference type="Proteomes" id="UP000092527">
    <property type="component" value="Unassembled WGS sequence"/>
</dbReference>
<dbReference type="RefSeq" id="WP_066110246.1">
    <property type="nucleotide sequence ID" value="NZ_CP103875.1"/>
</dbReference>
<accession>A0A1A7NP85</accession>
<sequence>MHIFIMRHGEAGFHAFNDKDRPLTARGEDQAEQQGLWLNEQTVPDLILVSPYLRAQQTYQLARQPFKQSIPVETWDNLTPYGNAALVADYLDTLNENIQSVLIVSHLPLVDDIVTELGVHHPISFYPATIVHLEKQQDTYRLVEVKFPTA</sequence>
<evidence type="ECO:0000313" key="4">
    <source>
        <dbReference type="Proteomes" id="UP000092527"/>
    </source>
</evidence>
<dbReference type="GO" id="GO:0005737">
    <property type="term" value="C:cytoplasm"/>
    <property type="evidence" value="ECO:0007669"/>
    <property type="project" value="InterPro"/>
</dbReference>
<dbReference type="CDD" id="cd07067">
    <property type="entry name" value="HP_PGM_like"/>
    <property type="match status" value="1"/>
</dbReference>
<evidence type="ECO:0000313" key="3">
    <source>
        <dbReference type="EMBL" id="OBX06669.1"/>
    </source>
</evidence>
<dbReference type="EMBL" id="JTJU01000092">
    <property type="protein sequence ID" value="OBX06669.1"/>
    <property type="molecule type" value="Genomic_DNA"/>
</dbReference>
<name>A0A1A7NP85_9PAST</name>
<dbReference type="AlphaFoldDB" id="A0A1A7NP85"/>
<reference evidence="4 5" key="1">
    <citation type="submission" date="2014-11" db="EMBL/GenBank/DDBJ databases">
        <title>Pan-genome of Gallibacterium spp.</title>
        <authorList>
            <person name="Kudirkiene E."/>
            <person name="Bojesen A.M."/>
        </authorList>
    </citation>
    <scope>NUCLEOTIDE SEQUENCE [LARGE SCALE GENOMIC DNA]</scope>
    <source>
        <strain evidence="3 4">18469/18</strain>
        <strain evidence="2 5">F150</strain>
    </source>
</reference>
<proteinExistence type="predicted"/>
<keyword evidence="5" id="KW-1185">Reference proteome</keyword>
<dbReference type="SUPFAM" id="SSF53254">
    <property type="entry name" value="Phosphoglycerate mutase-like"/>
    <property type="match status" value="1"/>
</dbReference>
<dbReference type="Proteomes" id="UP000092649">
    <property type="component" value="Unassembled WGS sequence"/>
</dbReference>
<evidence type="ECO:0000256" key="1">
    <source>
        <dbReference type="ARBA" id="ARBA00022801"/>
    </source>
</evidence>
<dbReference type="InterPro" id="IPR004449">
    <property type="entry name" value="SixA"/>
</dbReference>